<dbReference type="InterPro" id="IPR013783">
    <property type="entry name" value="Ig-like_fold"/>
</dbReference>
<dbReference type="Proteomes" id="UP001204798">
    <property type="component" value="Unassembled WGS sequence"/>
</dbReference>
<dbReference type="EMBL" id="JANUCP010000003">
    <property type="protein sequence ID" value="MCS3919536.1"/>
    <property type="molecule type" value="Genomic_DNA"/>
</dbReference>
<protein>
    <submittedName>
        <fullName evidence="2">Uncharacterized protein</fullName>
    </submittedName>
</protein>
<feature type="compositionally biased region" description="Low complexity" evidence="1">
    <location>
        <begin position="515"/>
        <end position="531"/>
    </location>
</feature>
<evidence type="ECO:0000256" key="1">
    <source>
        <dbReference type="SAM" id="MobiDB-lite"/>
    </source>
</evidence>
<proteinExistence type="predicted"/>
<feature type="region of interest" description="Disordered" evidence="1">
    <location>
        <begin position="515"/>
        <end position="543"/>
    </location>
</feature>
<evidence type="ECO:0000313" key="2">
    <source>
        <dbReference type="EMBL" id="MCS3919536.1"/>
    </source>
</evidence>
<dbReference type="RefSeq" id="WP_259096043.1">
    <property type="nucleotide sequence ID" value="NZ_CP130454.1"/>
</dbReference>
<reference evidence="2 3" key="1">
    <citation type="submission" date="2022-08" db="EMBL/GenBank/DDBJ databases">
        <title>Bacterial and archaeal communities from various locations to study Microbial Dark Matter (Phase II).</title>
        <authorList>
            <person name="Stepanauskas R."/>
        </authorList>
    </citation>
    <scope>NUCLEOTIDE SEQUENCE [LARGE SCALE GENOMIC DNA]</scope>
    <source>
        <strain evidence="2 3">PD1</strain>
    </source>
</reference>
<comment type="caution">
    <text evidence="2">The sequence shown here is derived from an EMBL/GenBank/DDBJ whole genome shotgun (WGS) entry which is preliminary data.</text>
</comment>
<gene>
    <name evidence="2" type="ORF">M2350_001949</name>
</gene>
<dbReference type="Gene3D" id="2.60.40.10">
    <property type="entry name" value="Immunoglobulins"/>
    <property type="match status" value="1"/>
</dbReference>
<organism evidence="2 3">
    <name type="scientific">Candidatus Fervidibacter sacchari</name>
    <dbReference type="NCBI Taxonomy" id="1448929"/>
    <lineage>
        <taxon>Bacteria</taxon>
        <taxon>Candidatus Fervidibacterota</taxon>
        <taxon>Candidatus Fervidibacter</taxon>
    </lineage>
</organism>
<accession>A0ABT2ENM9</accession>
<evidence type="ECO:0000313" key="3">
    <source>
        <dbReference type="Proteomes" id="UP001204798"/>
    </source>
</evidence>
<keyword evidence="3" id="KW-1185">Reference proteome</keyword>
<name>A0ABT2ENM9_9BACT</name>
<sequence>MRRAWLSLTVLMFFAAIGAAQVSIVSPRDGEVIRSRWLNVKVEKPTNEGYVMIWLNGKFITAITSPFEFRIDLAEQKIYSGTHTLKVAGFNKLGQKEGEAQIQFQVNLAGAESETARFVLKPKTGELVFYTFQATSETTVDVPARAIKRKVPQLSTKLILRWFQAVRDITADRQFRMMRVIEEGVLEREVPITVGAGMAMGPMGGMGPAGLTGGGMIGGGMFGGEEMGAGMFGMAGPMGMMGMGPMTMFGAPTTPGGPTMPGALPPTGGFMRIRLRPTDNQRVGLFALFPNGEIVTGEEVPNVVKFTTGSIDLTFPDRELRVGERWVGFITLPKNIENLTIIGAAMGGMPGMGGMPMMGGVPGEEYSEMPGMVGGPMMGGGPMMPGRPMMPGGPMMGMPGRPGMPGAPMMPGMSGTPLTVSGAPSPPQEPEAFLADAPVVTIPASHRFDGFEFWNDRVCARIISEFKGVGVELDLTPTTGMGQMGMGPGGMFGGAPGMPGGMMGGQMMPGAPGIGAPPTGMPGAPAGPSGQIPQPQPKLTGKADGTRTLLFDIENGQVVYVKVTVKATFDTDLVTVLPFVQDQQQLAGAPGMTGAPGAPTTPGGMMGGMPGFMGGMPGGMFGGGMLGGFGMPGGEAPFGGLGGFGGAPFGGAPFGGLGGFGGAPFGGAPFGGLGGFGGSPYTGGTPTAPNPFGRFGMGTFGPTGGSGMAGIPSWGGMTGMPQQPTTFRNHPAKLLYSLTLENTLTHSGRLDQQLKALTGG</sequence>